<dbReference type="EMBL" id="PYGF01000002">
    <property type="protein sequence ID" value="PSL06584.1"/>
    <property type="molecule type" value="Genomic_DNA"/>
</dbReference>
<dbReference type="InterPro" id="IPR005322">
    <property type="entry name" value="Peptidase_C69"/>
</dbReference>
<gene>
    <name evidence="2" type="ORF">CLV48_102401</name>
</gene>
<evidence type="ECO:0000313" key="2">
    <source>
        <dbReference type="EMBL" id="PSL06584.1"/>
    </source>
</evidence>
<dbReference type="GO" id="GO:0016805">
    <property type="term" value="F:dipeptidase activity"/>
    <property type="evidence" value="ECO:0007669"/>
    <property type="project" value="InterPro"/>
</dbReference>
<comment type="caution">
    <text evidence="2">The sequence shown here is derived from an EMBL/GenBank/DDBJ whole genome shotgun (WGS) entry which is preliminary data.</text>
</comment>
<evidence type="ECO:0000313" key="3">
    <source>
        <dbReference type="Proteomes" id="UP000240708"/>
    </source>
</evidence>
<proteinExistence type="predicted"/>
<evidence type="ECO:0000259" key="1">
    <source>
        <dbReference type="Pfam" id="PF03417"/>
    </source>
</evidence>
<name>A0A2P8EAU1_9BACT</name>
<dbReference type="AlphaFoldDB" id="A0A2P8EAU1"/>
<dbReference type="GO" id="GO:0070004">
    <property type="term" value="F:cysteine-type exopeptidase activity"/>
    <property type="evidence" value="ECO:0007669"/>
    <property type="project" value="InterPro"/>
</dbReference>
<protein>
    <submittedName>
        <fullName evidence="2">Dipeptidase</fullName>
    </submittedName>
</protein>
<dbReference type="PANTHER" id="PTHR12994:SF17">
    <property type="entry name" value="LD30995P"/>
    <property type="match status" value="1"/>
</dbReference>
<dbReference type="OrthoDB" id="1109933at2"/>
<dbReference type="GO" id="GO:0006508">
    <property type="term" value="P:proteolysis"/>
    <property type="evidence" value="ECO:0007669"/>
    <property type="project" value="InterPro"/>
</dbReference>
<keyword evidence="3" id="KW-1185">Reference proteome</keyword>
<organism evidence="2 3">
    <name type="scientific">Cecembia rubra</name>
    <dbReference type="NCBI Taxonomy" id="1485585"/>
    <lineage>
        <taxon>Bacteria</taxon>
        <taxon>Pseudomonadati</taxon>
        <taxon>Bacteroidota</taxon>
        <taxon>Cytophagia</taxon>
        <taxon>Cytophagales</taxon>
        <taxon>Cyclobacteriaceae</taxon>
        <taxon>Cecembia</taxon>
    </lineage>
</organism>
<dbReference type="RefSeq" id="WP_106566499.1">
    <property type="nucleotide sequence ID" value="NZ_PYGF01000002.1"/>
</dbReference>
<dbReference type="Gene3D" id="3.60.60.10">
    <property type="entry name" value="Penicillin V Acylase, Chain A"/>
    <property type="match status" value="1"/>
</dbReference>
<accession>A0A2P8EAU1</accession>
<reference evidence="2 3" key="1">
    <citation type="submission" date="2018-03" db="EMBL/GenBank/DDBJ databases">
        <title>Genomic Encyclopedia of Archaeal and Bacterial Type Strains, Phase II (KMG-II): from individual species to whole genera.</title>
        <authorList>
            <person name="Goeker M."/>
        </authorList>
    </citation>
    <scope>NUCLEOTIDE SEQUENCE [LARGE SCALE GENOMIC DNA]</scope>
    <source>
        <strain evidence="2 3">DSM 28057</strain>
    </source>
</reference>
<feature type="domain" description="Peptidase C45 hydrolase" evidence="1">
    <location>
        <begin position="17"/>
        <end position="136"/>
    </location>
</feature>
<sequence>MCDTLVSIPNFTASGNLIFAKNSDREPDEAQALLHVPRTIHQEAYLKCTYIKIPQVKETFGIILSKPFHIWGAEMGVNEHGVVIGNEAVFTRVKIRKDNSGLNGMDLLRLALERSENSEEAIEWITQLLKRYGQDACGGYKNKDFFYHNSYLLADSKSAYILETAGKSWALKKISSIGSISNGLQIGSDYDKVHLAEEKLNFPFQYFPKPKPFSFNRYYSDFLYTTIGRAVKRQSCSLGLMQEQEGSFSVLKAMGILKTHDKAEADFDPKKANTASLCMHATGLTNPSTTTGSMVAEIRKDLPSTIWLTGTSMPCISVFIPFFLGTSTLSGFTQPNASPDDSLWWKAEKWHRWICEDYKKRKIAIVEELNQIQADFLMKEKELFSKNPELKILEAFSAECLQKVDEFYSRKLPVNSVRINRS</sequence>
<dbReference type="Pfam" id="PF03417">
    <property type="entry name" value="AAT"/>
    <property type="match status" value="1"/>
</dbReference>
<dbReference type="Proteomes" id="UP000240708">
    <property type="component" value="Unassembled WGS sequence"/>
</dbReference>
<dbReference type="InterPro" id="IPR005079">
    <property type="entry name" value="Peptidase_C45_hydrolase"/>
</dbReference>
<dbReference type="PANTHER" id="PTHR12994">
    <property type="entry name" value="SECERNIN"/>
    <property type="match status" value="1"/>
</dbReference>